<keyword evidence="4" id="KW-0413">Isomerase</keyword>
<evidence type="ECO:0000256" key="3">
    <source>
        <dbReference type="ARBA" id="ARBA00022490"/>
    </source>
</evidence>
<evidence type="ECO:0000313" key="6">
    <source>
        <dbReference type="EMBL" id="WDE95227.1"/>
    </source>
</evidence>
<gene>
    <name evidence="6" type="ORF">PQO03_05770</name>
</gene>
<accession>A0ABY7VNJ6</accession>
<evidence type="ECO:0000256" key="5">
    <source>
        <dbReference type="ARBA" id="ARBA00023277"/>
    </source>
</evidence>
<dbReference type="SUPFAM" id="SSF102546">
    <property type="entry name" value="RbsD-like"/>
    <property type="match status" value="1"/>
</dbReference>
<dbReference type="EC" id="5.4.99.62" evidence="2"/>
<keyword evidence="3" id="KW-0963">Cytoplasm</keyword>
<sequence length="129" mass="14846">MFNHDLLNPALHELLMRVRHTNTIIISDKGFPFWPAIETIDISLADDQPSVLHVLKVILPHFTVGKCWMAEQFNSWNEEDIKNSFNEVLKDISREFEDHDEFKKRVPRAIGLIRTGGTASYSNIILESA</sequence>
<dbReference type="InterPro" id="IPR007721">
    <property type="entry name" value="RbsD_FucU"/>
</dbReference>
<evidence type="ECO:0000256" key="1">
    <source>
        <dbReference type="ARBA" id="ARBA00000223"/>
    </source>
</evidence>
<dbReference type="InterPro" id="IPR023064">
    <property type="entry name" value="D-ribose_pyranase"/>
</dbReference>
<dbReference type="PANTHER" id="PTHR37831:SF1">
    <property type="entry name" value="D-RIBOSE PYRANASE"/>
    <property type="match status" value="1"/>
</dbReference>
<dbReference type="InterPro" id="IPR023750">
    <property type="entry name" value="RbsD-like_sf"/>
</dbReference>
<evidence type="ECO:0000256" key="4">
    <source>
        <dbReference type="ARBA" id="ARBA00023235"/>
    </source>
</evidence>
<dbReference type="RefSeq" id="WP_274148595.1">
    <property type="nucleotide sequence ID" value="NZ_CP117811.1"/>
</dbReference>
<evidence type="ECO:0000313" key="7">
    <source>
        <dbReference type="Proteomes" id="UP001214250"/>
    </source>
</evidence>
<dbReference type="Proteomes" id="UP001214250">
    <property type="component" value="Chromosome 1"/>
</dbReference>
<keyword evidence="7" id="KW-1185">Reference proteome</keyword>
<name>A0ABY7VNJ6_9BACT</name>
<dbReference type="PANTHER" id="PTHR37831">
    <property type="entry name" value="D-RIBOSE PYRANASE"/>
    <property type="match status" value="1"/>
</dbReference>
<keyword evidence="5" id="KW-0119">Carbohydrate metabolism</keyword>
<protein>
    <recommendedName>
        <fullName evidence="2">D-ribose pyranase</fullName>
        <ecNumber evidence="2">5.4.99.62</ecNumber>
    </recommendedName>
</protein>
<dbReference type="Gene3D" id="3.40.1650.10">
    <property type="entry name" value="RbsD-like domain"/>
    <property type="match status" value="1"/>
</dbReference>
<reference evidence="6 7" key="1">
    <citation type="submission" date="2023-02" db="EMBL/GenBank/DDBJ databases">
        <title>Genome sequence of Lentisphaera profundi SAORIC-696.</title>
        <authorList>
            <person name="Kim e."/>
            <person name="Cho J.-C."/>
            <person name="Choi A."/>
            <person name="Kang I."/>
        </authorList>
    </citation>
    <scope>NUCLEOTIDE SEQUENCE [LARGE SCALE GENOMIC DNA]</scope>
    <source>
        <strain evidence="6 7">SAORIC-696</strain>
    </source>
</reference>
<proteinExistence type="predicted"/>
<organism evidence="6 7">
    <name type="scientific">Lentisphaera profundi</name>
    <dbReference type="NCBI Taxonomy" id="1658616"/>
    <lineage>
        <taxon>Bacteria</taxon>
        <taxon>Pseudomonadati</taxon>
        <taxon>Lentisphaerota</taxon>
        <taxon>Lentisphaeria</taxon>
        <taxon>Lentisphaerales</taxon>
        <taxon>Lentisphaeraceae</taxon>
        <taxon>Lentisphaera</taxon>
    </lineage>
</organism>
<dbReference type="Pfam" id="PF05025">
    <property type="entry name" value="RbsD_FucU"/>
    <property type="match status" value="1"/>
</dbReference>
<dbReference type="EMBL" id="CP117811">
    <property type="protein sequence ID" value="WDE95227.1"/>
    <property type="molecule type" value="Genomic_DNA"/>
</dbReference>
<evidence type="ECO:0000256" key="2">
    <source>
        <dbReference type="ARBA" id="ARBA00012862"/>
    </source>
</evidence>
<comment type="catalytic activity">
    <reaction evidence="1">
        <text>beta-D-ribopyranose = beta-D-ribofuranose</text>
        <dbReference type="Rhea" id="RHEA:25432"/>
        <dbReference type="ChEBI" id="CHEBI:27476"/>
        <dbReference type="ChEBI" id="CHEBI:47002"/>
        <dbReference type="EC" id="5.4.99.62"/>
    </reaction>
</comment>